<proteinExistence type="predicted"/>
<evidence type="ECO:0000313" key="1">
    <source>
        <dbReference type="EMBL" id="SPL72545.1"/>
    </source>
</evidence>
<organism evidence="1 2">
    <name type="scientific">Acinetobacter stercoris</name>
    <dbReference type="NCBI Taxonomy" id="2126983"/>
    <lineage>
        <taxon>Bacteria</taxon>
        <taxon>Pseudomonadati</taxon>
        <taxon>Pseudomonadota</taxon>
        <taxon>Gammaproteobacteria</taxon>
        <taxon>Moraxellales</taxon>
        <taxon>Moraxellaceae</taxon>
        <taxon>Acinetobacter</taxon>
    </lineage>
</organism>
<protein>
    <submittedName>
        <fullName evidence="1">Uncharacterized protein</fullName>
    </submittedName>
</protein>
<dbReference type="EMBL" id="OOGT01000340">
    <property type="protein sequence ID" value="SPL72545.1"/>
    <property type="molecule type" value="Genomic_DNA"/>
</dbReference>
<reference evidence="2" key="1">
    <citation type="submission" date="2018-03" db="EMBL/GenBank/DDBJ databases">
        <authorList>
            <person name="Blom J."/>
        </authorList>
    </citation>
    <scope>NUCLEOTIDE SEQUENCE [LARGE SCALE GENOMIC DNA]</scope>
    <source>
        <strain evidence="2">KPC-SM-21</strain>
    </source>
</reference>
<sequence>MDFWMSMELSKDVLTEEDILVLGGTQNEISREMVQELEKREYNIPLDKWRCITIMMGNRGFSERVMYSFKKREMDFRLKIDHVPFLAANKQGKQQLIFEMLMRSLDLLEEKFKKVRPKLDSDVYSELNRLREDAQEIAKKQGWVF</sequence>
<dbReference type="OrthoDB" id="6707227at2"/>
<dbReference type="InterPro" id="IPR029078">
    <property type="entry name" value="Imm44"/>
</dbReference>
<name>A0A2U3N4P5_9GAMM</name>
<gene>
    <name evidence="1" type="ORF">KPC_3723</name>
</gene>
<evidence type="ECO:0000313" key="2">
    <source>
        <dbReference type="Proteomes" id="UP000245974"/>
    </source>
</evidence>
<keyword evidence="2" id="KW-1185">Reference proteome</keyword>
<dbReference type="Pfam" id="PF15571">
    <property type="entry name" value="Imm44"/>
    <property type="match status" value="1"/>
</dbReference>
<dbReference type="RefSeq" id="WP_121975922.1">
    <property type="nucleotide sequence ID" value="NZ_OOGT01000340.1"/>
</dbReference>
<dbReference type="Proteomes" id="UP000245974">
    <property type="component" value="Unassembled WGS sequence"/>
</dbReference>
<accession>A0A2U3N4P5</accession>
<dbReference type="AlphaFoldDB" id="A0A2U3N4P5"/>
<dbReference type="InParanoid" id="A0A2U3N4P5"/>